<reference evidence="2 3" key="1">
    <citation type="submission" date="2020-02" db="EMBL/GenBank/DDBJ databases">
        <title>Comparative genomics of the hypocrealean fungal genus Beauvera.</title>
        <authorList>
            <person name="Showalter D.N."/>
            <person name="Bushley K.E."/>
            <person name="Rehner S.A."/>
        </authorList>
    </citation>
    <scope>NUCLEOTIDE SEQUENCE [LARGE SCALE GENOMIC DNA]</scope>
    <source>
        <strain evidence="2 3">ARSEF4384</strain>
    </source>
</reference>
<dbReference type="PANTHER" id="PTHR24148">
    <property type="entry name" value="ANKYRIN REPEAT DOMAIN-CONTAINING PROTEIN 39 HOMOLOG-RELATED"/>
    <property type="match status" value="1"/>
</dbReference>
<protein>
    <recommendedName>
        <fullName evidence="1">Heterokaryon incompatibility domain-containing protein</fullName>
    </recommendedName>
</protein>
<comment type="caution">
    <text evidence="2">The sequence shown here is derived from an EMBL/GenBank/DDBJ whole genome shotgun (WGS) entry which is preliminary data.</text>
</comment>
<proteinExistence type="predicted"/>
<evidence type="ECO:0000313" key="3">
    <source>
        <dbReference type="Proteomes" id="UP001397290"/>
    </source>
</evidence>
<sequence length="726" mass="81055">MTDSFCFQSFVNISSGRELGIRDEEQVPAPSNGVQDVDEIDTSCGGLEARQLLDTSRIVKELGSNSDAIPRSFDNEELRALDVKTCQATRIPGDEQYAVYLATETCHYRYQPLQDGNAIRILTLYPGEDNSRLMGKLENVSIECATSYEALSYVWGAAGPGSNTGGILFVDQGNKEALLALRGSSIVAALHQLRLPDRPRRIWTDQCCINQDDPVERSLQVQFMDRIYRNATHVLVWLGLDAQNEAALAFNLVRELDTILASPSTHDQCPDGQNTELVSHVAGNYKALQALASRTWEIGTNAPATMYWGNSKLDWGMLASVCERLKGYHQLRSALGIGTSNISFLYRRFMEPDEKTHHANRFNFVYELQRSRHLEFSDDRDRVFAFLGHFSLRSRHPLSCQPLSIAADYTKTVRETYVDVAVRILRQSPSSTCVLLASVQHGSDALPSKKAGKATCRDVPPLNKDRIPSWVPDWRHAEGIILAEPICPHCAHADSVTEFDVIFEGSDVTLRIRGLEIDAVEACSRRLAEADLYKQRVLDGRPTMMEQLWHDVCQRKSFNLTDRYRSGQTELFAFMQTLANGCVQAAGHKSVPYHQVPEGVWLGKAIRHIVDTLGESHHSISQDVQRAARDVEPDAELDNWSRWATSASDGRIFARTSTGYYVLGPGAMEAGDVVCVLLGCKVPFCLRPVGSRYLLVGECYVHGLMKGEAMAQLQRHELQTRAFDVI</sequence>
<evidence type="ECO:0000259" key="1">
    <source>
        <dbReference type="Pfam" id="PF06985"/>
    </source>
</evidence>
<name>A0AAW0S821_9HYPO</name>
<feature type="domain" description="Heterokaryon incompatibility" evidence="1">
    <location>
        <begin position="148"/>
        <end position="295"/>
    </location>
</feature>
<dbReference type="Pfam" id="PF06985">
    <property type="entry name" value="HET"/>
    <property type="match status" value="1"/>
</dbReference>
<dbReference type="EMBL" id="JAAHCF010000012">
    <property type="protein sequence ID" value="KAK8150577.1"/>
    <property type="molecule type" value="Genomic_DNA"/>
</dbReference>
<dbReference type="Pfam" id="PF26639">
    <property type="entry name" value="Het-6_barrel"/>
    <property type="match status" value="1"/>
</dbReference>
<evidence type="ECO:0000313" key="2">
    <source>
        <dbReference type="EMBL" id="KAK8150577.1"/>
    </source>
</evidence>
<dbReference type="PANTHER" id="PTHR24148:SF64">
    <property type="entry name" value="HETEROKARYON INCOMPATIBILITY DOMAIN-CONTAINING PROTEIN"/>
    <property type="match status" value="1"/>
</dbReference>
<dbReference type="AlphaFoldDB" id="A0AAW0S821"/>
<organism evidence="2 3">
    <name type="scientific">Beauveria asiatica</name>
    <dbReference type="NCBI Taxonomy" id="1069075"/>
    <lineage>
        <taxon>Eukaryota</taxon>
        <taxon>Fungi</taxon>
        <taxon>Dikarya</taxon>
        <taxon>Ascomycota</taxon>
        <taxon>Pezizomycotina</taxon>
        <taxon>Sordariomycetes</taxon>
        <taxon>Hypocreomycetidae</taxon>
        <taxon>Hypocreales</taxon>
        <taxon>Cordycipitaceae</taxon>
        <taxon>Beauveria</taxon>
    </lineage>
</organism>
<keyword evidence="3" id="KW-1185">Reference proteome</keyword>
<dbReference type="Proteomes" id="UP001397290">
    <property type="component" value="Unassembled WGS sequence"/>
</dbReference>
<accession>A0AAW0S821</accession>
<gene>
    <name evidence="2" type="ORF">G3M48_000795</name>
</gene>
<dbReference type="InterPro" id="IPR010730">
    <property type="entry name" value="HET"/>
</dbReference>
<dbReference type="InterPro" id="IPR052895">
    <property type="entry name" value="HetReg/Transcr_Mod"/>
</dbReference>